<reference evidence="4" key="1">
    <citation type="submission" date="2013-07" db="EMBL/GenBank/DDBJ databases">
        <title>The Genome Sequence of Cryptococcus dejecticola CBS10117.</title>
        <authorList>
            <consortium name="The Broad Institute Genome Sequencing Platform"/>
            <person name="Cuomo C."/>
            <person name="Litvintseva A."/>
            <person name="Chen Y."/>
            <person name="Heitman J."/>
            <person name="Sun S."/>
            <person name="Springer D."/>
            <person name="Dromer F."/>
            <person name="Young S.K."/>
            <person name="Zeng Q."/>
            <person name="Gargeya S."/>
            <person name="Fitzgerald M."/>
            <person name="Abouelleil A."/>
            <person name="Alvarado L."/>
            <person name="Berlin A.M."/>
            <person name="Chapman S.B."/>
            <person name="Dewar J."/>
            <person name="Goldberg J."/>
            <person name="Griggs A."/>
            <person name="Gujja S."/>
            <person name="Hansen M."/>
            <person name="Howarth C."/>
            <person name="Imamovic A."/>
            <person name="Larimer J."/>
            <person name="McCowan C."/>
            <person name="Murphy C."/>
            <person name="Pearson M."/>
            <person name="Priest M."/>
            <person name="Roberts A."/>
            <person name="Saif S."/>
            <person name="Shea T."/>
            <person name="Sykes S."/>
            <person name="Wortman J."/>
            <person name="Nusbaum C."/>
            <person name="Birren B."/>
        </authorList>
    </citation>
    <scope>NUCLEOTIDE SEQUENCE [LARGE SCALE GENOMIC DNA]</scope>
    <source>
        <strain evidence="4">CBS 10117</strain>
    </source>
</reference>
<dbReference type="Proteomes" id="UP000078595">
    <property type="component" value="Chromosome 4"/>
</dbReference>
<organism evidence="4">
    <name type="scientific">Kwoniella dejecticola CBS 10117</name>
    <dbReference type="NCBI Taxonomy" id="1296121"/>
    <lineage>
        <taxon>Eukaryota</taxon>
        <taxon>Fungi</taxon>
        <taxon>Dikarya</taxon>
        <taxon>Basidiomycota</taxon>
        <taxon>Agaricomycotina</taxon>
        <taxon>Tremellomycetes</taxon>
        <taxon>Tremellales</taxon>
        <taxon>Cryptococcaceae</taxon>
        <taxon>Kwoniella</taxon>
    </lineage>
</organism>
<dbReference type="STRING" id="1296121.A0A1A6A7N6"/>
<proteinExistence type="predicted"/>
<dbReference type="Pfam" id="PF05368">
    <property type="entry name" value="NmrA"/>
    <property type="match status" value="1"/>
</dbReference>
<evidence type="ECO:0000313" key="6">
    <source>
        <dbReference type="Proteomes" id="UP000078595"/>
    </source>
</evidence>
<dbReference type="AlphaFoldDB" id="A0A1A6A7N6"/>
<dbReference type="InterPro" id="IPR036291">
    <property type="entry name" value="NAD(P)-bd_dom_sf"/>
</dbReference>
<feature type="domain" description="NmrA-like" evidence="3">
    <location>
        <begin position="10"/>
        <end position="243"/>
    </location>
</feature>
<dbReference type="Gene3D" id="3.90.25.10">
    <property type="entry name" value="UDP-galactose 4-epimerase, domain 1"/>
    <property type="match status" value="1"/>
</dbReference>
<reference evidence="5" key="2">
    <citation type="submission" date="2013-07" db="EMBL/GenBank/DDBJ databases">
        <authorList>
            <consortium name="The Broad Institute Genome Sequencing Platform"/>
            <person name="Cuomo C."/>
            <person name="Litvintseva A."/>
            <person name="Chen Y."/>
            <person name="Heitman J."/>
            <person name="Sun S."/>
            <person name="Springer D."/>
            <person name="Dromer F."/>
            <person name="Young S.K."/>
            <person name="Zeng Q."/>
            <person name="Gargeya S."/>
            <person name="Fitzgerald M."/>
            <person name="Abouelleil A."/>
            <person name="Alvarado L."/>
            <person name="Berlin A.M."/>
            <person name="Chapman S.B."/>
            <person name="Dewar J."/>
            <person name="Goldberg J."/>
            <person name="Griggs A."/>
            <person name="Gujja S."/>
            <person name="Hansen M."/>
            <person name="Howarth C."/>
            <person name="Imamovic A."/>
            <person name="Larimer J."/>
            <person name="McCowan C."/>
            <person name="Murphy C."/>
            <person name="Pearson M."/>
            <person name="Priest M."/>
            <person name="Roberts A."/>
            <person name="Saif S."/>
            <person name="Shea T."/>
            <person name="Sykes S."/>
            <person name="Wortman J."/>
            <person name="Nusbaum C."/>
            <person name="Birren B."/>
        </authorList>
    </citation>
    <scope>NUCLEOTIDE SEQUENCE</scope>
    <source>
        <strain evidence="5">CBS 10117</strain>
    </source>
</reference>
<name>A0A1A6A7N6_9TREE</name>
<evidence type="ECO:0000259" key="3">
    <source>
        <dbReference type="Pfam" id="PF05368"/>
    </source>
</evidence>
<dbReference type="InterPro" id="IPR008030">
    <property type="entry name" value="NmrA-like"/>
</dbReference>
<dbReference type="PANTHER" id="PTHR47706">
    <property type="entry name" value="NMRA-LIKE FAMILY PROTEIN"/>
    <property type="match status" value="1"/>
</dbReference>
<dbReference type="RefSeq" id="XP_018263910.1">
    <property type="nucleotide sequence ID" value="XM_018407102.1"/>
</dbReference>
<keyword evidence="6" id="KW-1185">Reference proteome</keyword>
<dbReference type="PANTHER" id="PTHR47706:SF9">
    <property type="entry name" value="NMRA-LIKE DOMAIN-CONTAINING PROTEIN-RELATED"/>
    <property type="match status" value="1"/>
</dbReference>
<keyword evidence="2" id="KW-0560">Oxidoreductase</keyword>
<evidence type="ECO:0000313" key="4">
    <source>
        <dbReference type="EMBL" id="OBR86068.1"/>
    </source>
</evidence>
<accession>A0A1A6A7N6</accession>
<dbReference type="OrthoDB" id="5283654at2759"/>
<dbReference type="EMBL" id="CP144533">
    <property type="protein sequence ID" value="WWC61188.1"/>
    <property type="molecule type" value="Genomic_DNA"/>
</dbReference>
<evidence type="ECO:0000256" key="2">
    <source>
        <dbReference type="ARBA" id="ARBA00023002"/>
    </source>
</evidence>
<sequence length="295" mass="32095">MSSVPVIGHIGYSGLVGKSILTNLLEHHKAGKVRLVVLYREGSDLSQIPDDVEKRLVQLDDSGAEQNKKAVEGLEVLLSTVGAAGLKAQTYLIDALEGSKALKTFVHSDFGTNWSAKELEAPGLAVIKVKEHVVEHAEKKGVPITNIRVGAFDVYVFKFQAGGTDIKGNKQQIFRNSLKNPLRITSIPYLGYATAQLLLKPQQLVNQTIQLYDFSPTGQDFVDALTKINGSQAVITHYSEEQYQADLKAGPGQAIGAAIKAKWGDDNWGPDGVPDIEGWKSKSFEELAKEWAAQV</sequence>
<dbReference type="KEGG" id="kdj:28967485"/>
<gene>
    <name evidence="4" type="ORF">I303_03786</name>
    <name evidence="5" type="ORF">I303_103768</name>
</gene>
<dbReference type="GeneID" id="28967485"/>
<protein>
    <recommendedName>
        <fullName evidence="3">NmrA-like domain-containing protein</fullName>
    </recommendedName>
</protein>
<evidence type="ECO:0000313" key="5">
    <source>
        <dbReference type="EMBL" id="WWC61188.1"/>
    </source>
</evidence>
<reference evidence="5" key="3">
    <citation type="submission" date="2024-02" db="EMBL/GenBank/DDBJ databases">
        <title>Comparative genomics of Cryptococcus and Kwoniella reveals pathogenesis evolution and contrasting modes of karyotype evolution via chromosome fusion or intercentromeric recombination.</title>
        <authorList>
            <person name="Coelho M.A."/>
            <person name="David-Palma M."/>
            <person name="Shea T."/>
            <person name="Bowers K."/>
            <person name="McGinley-Smith S."/>
            <person name="Mohammad A.W."/>
            <person name="Gnirke A."/>
            <person name="Yurkov A.M."/>
            <person name="Nowrousian M."/>
            <person name="Sun S."/>
            <person name="Cuomo C.A."/>
            <person name="Heitman J."/>
        </authorList>
    </citation>
    <scope>NUCLEOTIDE SEQUENCE</scope>
    <source>
        <strain evidence="5">CBS 10117</strain>
    </source>
</reference>
<keyword evidence="1" id="KW-0521">NADP</keyword>
<dbReference type="SUPFAM" id="SSF51735">
    <property type="entry name" value="NAD(P)-binding Rossmann-fold domains"/>
    <property type="match status" value="1"/>
</dbReference>
<dbReference type="Gene3D" id="3.40.50.720">
    <property type="entry name" value="NAD(P)-binding Rossmann-like Domain"/>
    <property type="match status" value="1"/>
</dbReference>
<evidence type="ECO:0000256" key="1">
    <source>
        <dbReference type="ARBA" id="ARBA00022857"/>
    </source>
</evidence>
<dbReference type="EMBL" id="KI894030">
    <property type="protein sequence ID" value="OBR86068.1"/>
    <property type="molecule type" value="Genomic_DNA"/>
</dbReference>
<dbReference type="InterPro" id="IPR051609">
    <property type="entry name" value="NmrA/Isoflavone_reductase-like"/>
</dbReference>
<dbReference type="VEuPathDB" id="FungiDB:I303_03786"/>
<dbReference type="GO" id="GO:0016491">
    <property type="term" value="F:oxidoreductase activity"/>
    <property type="evidence" value="ECO:0007669"/>
    <property type="project" value="UniProtKB-KW"/>
</dbReference>